<dbReference type="AlphaFoldDB" id="A0A8A1M371"/>
<organism evidence="2 3">
    <name type="scientific">Ajellomyces capsulatus</name>
    <name type="common">Darling's disease fungus</name>
    <name type="synonym">Histoplasma capsulatum</name>
    <dbReference type="NCBI Taxonomy" id="5037"/>
    <lineage>
        <taxon>Eukaryota</taxon>
        <taxon>Fungi</taxon>
        <taxon>Dikarya</taxon>
        <taxon>Ascomycota</taxon>
        <taxon>Pezizomycotina</taxon>
        <taxon>Eurotiomycetes</taxon>
        <taxon>Eurotiomycetidae</taxon>
        <taxon>Onygenales</taxon>
        <taxon>Ajellomycetaceae</taxon>
        <taxon>Histoplasma</taxon>
    </lineage>
</organism>
<dbReference type="OrthoDB" id="10469170at2759"/>
<gene>
    <name evidence="2" type="ORF">I7I51_04586</name>
</gene>
<sequence length="144" mass="15782">MLSYGAWLFLLPPLVSLLRSFEIYHETKEIIILNHQCEMIVHVHVPILIAVERGENSSQITQLSPMTGNSVSIQLDMSRNSHRPIFLNDSCVVGTVVVDNCNSARFDSVRVILEGLLYVLACLLQPSLGTLGFSPAASDLGGMS</sequence>
<dbReference type="EMBL" id="CP069110">
    <property type="protein sequence ID" value="QSS59790.1"/>
    <property type="molecule type" value="Genomic_DNA"/>
</dbReference>
<reference evidence="2" key="1">
    <citation type="submission" date="2021-01" db="EMBL/GenBank/DDBJ databases">
        <title>Chromosome-level genome assembly of a human fungal pathogen reveals clustering of transcriptionally co-regulated genes.</title>
        <authorList>
            <person name="Voorhies M."/>
            <person name="Cohen S."/>
            <person name="Shea T.P."/>
            <person name="Petrus S."/>
            <person name="Munoz J.F."/>
            <person name="Poplawski S."/>
            <person name="Goldman W.E."/>
            <person name="Michael T."/>
            <person name="Cuomo C.A."/>
            <person name="Sil A."/>
            <person name="Beyhan S."/>
        </authorList>
    </citation>
    <scope>NUCLEOTIDE SEQUENCE</scope>
    <source>
        <strain evidence="2">WU24</strain>
    </source>
</reference>
<protein>
    <submittedName>
        <fullName evidence="2">Uncharacterized protein</fullName>
    </submittedName>
</protein>
<proteinExistence type="predicted"/>
<evidence type="ECO:0000313" key="2">
    <source>
        <dbReference type="EMBL" id="QSS59790.1"/>
    </source>
</evidence>
<dbReference type="Proteomes" id="UP000663671">
    <property type="component" value="Chromosome 4"/>
</dbReference>
<dbReference type="VEuPathDB" id="FungiDB:I7I51_04586"/>
<evidence type="ECO:0000256" key="1">
    <source>
        <dbReference type="SAM" id="SignalP"/>
    </source>
</evidence>
<feature type="chain" id="PRO_5034077643" evidence="1">
    <location>
        <begin position="18"/>
        <end position="144"/>
    </location>
</feature>
<feature type="signal peptide" evidence="1">
    <location>
        <begin position="1"/>
        <end position="17"/>
    </location>
</feature>
<accession>A0A8A1M371</accession>
<evidence type="ECO:0000313" key="3">
    <source>
        <dbReference type="Proteomes" id="UP000663671"/>
    </source>
</evidence>
<keyword evidence="1" id="KW-0732">Signal</keyword>
<name>A0A8A1M371_AJECA</name>